<evidence type="ECO:0000313" key="5">
    <source>
        <dbReference type="EMBL" id="ORZ20213.1"/>
    </source>
</evidence>
<dbReference type="PANTHER" id="PTHR22951:SF5">
    <property type="entry name" value="PHOSPHATIDYLINOSITOL-BINDING CLATHRIN ASSEMBLY PROTEIN LAP"/>
    <property type="match status" value="1"/>
</dbReference>
<dbReference type="GO" id="GO:0032050">
    <property type="term" value="F:clathrin heavy chain binding"/>
    <property type="evidence" value="ECO:0007669"/>
    <property type="project" value="TreeGrafter"/>
</dbReference>
<evidence type="ECO:0000313" key="6">
    <source>
        <dbReference type="Proteomes" id="UP000193560"/>
    </source>
</evidence>
<name>A0A1X2IPK3_9FUNG</name>
<dbReference type="GO" id="GO:0005905">
    <property type="term" value="C:clathrin-coated pit"/>
    <property type="evidence" value="ECO:0007669"/>
    <property type="project" value="TreeGrafter"/>
</dbReference>
<dbReference type="InterPro" id="IPR008942">
    <property type="entry name" value="ENTH_VHS"/>
</dbReference>
<dbReference type="SUPFAM" id="SSF89009">
    <property type="entry name" value="GAT-like domain"/>
    <property type="match status" value="1"/>
</dbReference>
<dbReference type="InterPro" id="IPR011417">
    <property type="entry name" value="ANTH_dom"/>
</dbReference>
<feature type="non-terminal residue" evidence="5">
    <location>
        <position position="313"/>
    </location>
</feature>
<accession>A0A1X2IPK3</accession>
<feature type="compositionally biased region" description="Basic and acidic residues" evidence="3">
    <location>
        <begin position="292"/>
        <end position="313"/>
    </location>
</feature>
<dbReference type="STRING" id="90262.A0A1X2IPK3"/>
<dbReference type="PROSITE" id="PS50942">
    <property type="entry name" value="ENTH"/>
    <property type="match status" value="1"/>
</dbReference>
<reference evidence="5 6" key="1">
    <citation type="submission" date="2016-07" db="EMBL/GenBank/DDBJ databases">
        <title>Pervasive Adenine N6-methylation of Active Genes in Fungi.</title>
        <authorList>
            <consortium name="DOE Joint Genome Institute"/>
            <person name="Mondo S.J."/>
            <person name="Dannebaum R.O."/>
            <person name="Kuo R.C."/>
            <person name="Labutti K."/>
            <person name="Haridas S."/>
            <person name="Kuo A."/>
            <person name="Salamov A."/>
            <person name="Ahrendt S.R."/>
            <person name="Lipzen A."/>
            <person name="Sullivan W."/>
            <person name="Andreopoulos W.B."/>
            <person name="Clum A."/>
            <person name="Lindquist E."/>
            <person name="Daum C."/>
            <person name="Ramamoorthy G.K."/>
            <person name="Gryganskyi A."/>
            <person name="Culley D."/>
            <person name="Magnuson J.K."/>
            <person name="James T.Y."/>
            <person name="O'Malley M.A."/>
            <person name="Stajich J.E."/>
            <person name="Spatafora J.W."/>
            <person name="Visel A."/>
            <person name="Grigoriev I.V."/>
        </authorList>
    </citation>
    <scope>NUCLEOTIDE SEQUENCE [LARGE SCALE GENOMIC DNA]</scope>
    <source>
        <strain evidence="5 6">NRRL 1336</strain>
    </source>
</reference>
<dbReference type="CDD" id="cd16988">
    <property type="entry name" value="ANTH_N_YAP180"/>
    <property type="match status" value="1"/>
</dbReference>
<feature type="region of interest" description="Disordered" evidence="3">
    <location>
        <begin position="265"/>
        <end position="313"/>
    </location>
</feature>
<keyword evidence="6" id="KW-1185">Reference proteome</keyword>
<evidence type="ECO:0000259" key="4">
    <source>
        <dbReference type="PROSITE" id="PS50942"/>
    </source>
</evidence>
<organism evidence="5 6">
    <name type="scientific">Absidia repens</name>
    <dbReference type="NCBI Taxonomy" id="90262"/>
    <lineage>
        <taxon>Eukaryota</taxon>
        <taxon>Fungi</taxon>
        <taxon>Fungi incertae sedis</taxon>
        <taxon>Mucoromycota</taxon>
        <taxon>Mucoromycotina</taxon>
        <taxon>Mucoromycetes</taxon>
        <taxon>Mucorales</taxon>
        <taxon>Cunninghamellaceae</taxon>
        <taxon>Absidia</taxon>
    </lineage>
</organism>
<dbReference type="Gene3D" id="1.20.58.150">
    <property type="entry name" value="ANTH domain"/>
    <property type="match status" value="1"/>
</dbReference>
<dbReference type="GO" id="GO:0005545">
    <property type="term" value="F:1-phosphatidylinositol binding"/>
    <property type="evidence" value="ECO:0007669"/>
    <property type="project" value="InterPro"/>
</dbReference>
<comment type="caution">
    <text evidence="5">The sequence shown here is derived from an EMBL/GenBank/DDBJ whole genome shotgun (WGS) entry which is preliminary data.</text>
</comment>
<dbReference type="GO" id="GO:0005546">
    <property type="term" value="F:phosphatidylinositol-4,5-bisphosphate binding"/>
    <property type="evidence" value="ECO:0007669"/>
    <property type="project" value="TreeGrafter"/>
</dbReference>
<dbReference type="InterPro" id="IPR013809">
    <property type="entry name" value="ENTH"/>
</dbReference>
<comment type="subcellular location">
    <subcellularLocation>
        <location evidence="1">Cytoplasm</location>
    </subcellularLocation>
</comment>
<dbReference type="Gene3D" id="1.25.40.90">
    <property type="match status" value="1"/>
</dbReference>
<dbReference type="GO" id="GO:0030136">
    <property type="term" value="C:clathrin-coated vesicle"/>
    <property type="evidence" value="ECO:0007669"/>
    <property type="project" value="InterPro"/>
</dbReference>
<dbReference type="GO" id="GO:0000149">
    <property type="term" value="F:SNARE binding"/>
    <property type="evidence" value="ECO:0007669"/>
    <property type="project" value="TreeGrafter"/>
</dbReference>
<dbReference type="GO" id="GO:0048268">
    <property type="term" value="P:clathrin coat assembly"/>
    <property type="evidence" value="ECO:0007669"/>
    <property type="project" value="InterPro"/>
</dbReference>
<feature type="domain" description="ENTH" evidence="4">
    <location>
        <begin position="1"/>
        <end position="123"/>
    </location>
</feature>
<protein>
    <submittedName>
        <fullName evidence="5">AP180 N-terminal homology domain-containing protein</fullName>
    </submittedName>
</protein>
<dbReference type="Proteomes" id="UP000193560">
    <property type="component" value="Unassembled WGS sequence"/>
</dbReference>
<dbReference type="SMART" id="SM00273">
    <property type="entry name" value="ENTH"/>
    <property type="match status" value="1"/>
</dbReference>
<sequence length="313" mass="36057">MEIAVRKATRLDYNPPKQKHLSALVSLTFHNPAIIGEMLDLLERRHRENSWIMSFKVLVIMHVLMRQGNGDRTISYVESHPACLDTTRLREKSSGVIHIQNIYLYTAYLQEKVAAYRELHIDYIKTTMSTKVGRLRRLSIKDGLLKETLVLQKQVGALLKCKFILEDVDNTISLFAFRLVVEDLLILFQAVNEGVVNILEHYFAMSKSDARISLEIYKRFAKQTEEVIHFLDRARQFQQEMYIAIPAAKHAPLSLAAALEEYLTESKEQPSPQQGNRNTTSQVPATTVSTPRRTEPEQPKELLDFFSNLERDQ</sequence>
<dbReference type="GO" id="GO:0072583">
    <property type="term" value="P:clathrin-dependent endocytosis"/>
    <property type="evidence" value="ECO:0007669"/>
    <property type="project" value="InterPro"/>
</dbReference>
<dbReference type="OrthoDB" id="44015at2759"/>
<dbReference type="AlphaFoldDB" id="A0A1X2IPK3"/>
<dbReference type="PANTHER" id="PTHR22951">
    <property type="entry name" value="CLATHRIN ASSEMBLY PROTEIN"/>
    <property type="match status" value="1"/>
</dbReference>
<evidence type="ECO:0000256" key="1">
    <source>
        <dbReference type="ARBA" id="ARBA00004496"/>
    </source>
</evidence>
<dbReference type="FunFam" id="1.20.58.150:FF:000004">
    <property type="entry name" value="ENTH domain protein"/>
    <property type="match status" value="1"/>
</dbReference>
<keyword evidence="2" id="KW-0963">Cytoplasm</keyword>
<dbReference type="Pfam" id="PF07651">
    <property type="entry name" value="ANTH"/>
    <property type="match status" value="1"/>
</dbReference>
<dbReference type="InterPro" id="IPR014712">
    <property type="entry name" value="ANTH_dom_sf"/>
</dbReference>
<evidence type="ECO:0000256" key="3">
    <source>
        <dbReference type="SAM" id="MobiDB-lite"/>
    </source>
</evidence>
<dbReference type="InterPro" id="IPR045192">
    <property type="entry name" value="AP180-like"/>
</dbReference>
<evidence type="ECO:0000256" key="2">
    <source>
        <dbReference type="ARBA" id="ARBA00022490"/>
    </source>
</evidence>
<proteinExistence type="predicted"/>
<dbReference type="EMBL" id="MCGE01000006">
    <property type="protein sequence ID" value="ORZ20213.1"/>
    <property type="molecule type" value="Genomic_DNA"/>
</dbReference>
<dbReference type="GO" id="GO:0006900">
    <property type="term" value="P:vesicle budding from membrane"/>
    <property type="evidence" value="ECO:0007669"/>
    <property type="project" value="TreeGrafter"/>
</dbReference>
<dbReference type="SUPFAM" id="SSF48464">
    <property type="entry name" value="ENTH/VHS domain"/>
    <property type="match status" value="1"/>
</dbReference>
<gene>
    <name evidence="5" type="ORF">BCR42DRAFT_313892</name>
</gene>
<feature type="compositionally biased region" description="Polar residues" evidence="3">
    <location>
        <begin position="269"/>
        <end position="291"/>
    </location>
</feature>